<evidence type="ECO:0000313" key="4">
    <source>
        <dbReference type="EMBL" id="WCT72397.1"/>
    </source>
</evidence>
<keyword evidence="5" id="KW-1185">Reference proteome</keyword>
<gene>
    <name evidence="4" type="ORF">PQ455_12200</name>
</gene>
<dbReference type="EMBL" id="CP117411">
    <property type="protein sequence ID" value="WCT72397.1"/>
    <property type="molecule type" value="Genomic_DNA"/>
</dbReference>
<sequence length="204" mass="21735">MRMRNLTAVAAVLLLAGAAQAQDVPSSTPATDASASTFKGFRVEAQAGLDRFQSQGDHKDKFGYGVEAGWDGQIGKVIVGPYASYWRGRGENITTATGGSGLVAHKSFNEIGVGVRAGYQVTPALIVFGQGGYVNSEQRRSWSGQGAAGTGRFYDKFKTDGYQVGGGVEYSIRPNVYVKAAYRYSNYEDHTARQAVIGGVGVRF</sequence>
<dbReference type="InterPro" id="IPR011250">
    <property type="entry name" value="OMP/PagP_B-barrel"/>
</dbReference>
<keyword evidence="1 2" id="KW-0732">Signal</keyword>
<name>A0ABY7TGP7_9SPHN</name>
<dbReference type="Proteomes" id="UP001220395">
    <property type="component" value="Chromosome"/>
</dbReference>
<feature type="domain" description="Outer membrane protein beta-barrel" evidence="3">
    <location>
        <begin position="10"/>
        <end position="204"/>
    </location>
</feature>
<dbReference type="RefSeq" id="WP_273686357.1">
    <property type="nucleotide sequence ID" value="NZ_CP117411.1"/>
</dbReference>
<dbReference type="Gene3D" id="2.40.160.20">
    <property type="match status" value="1"/>
</dbReference>
<reference evidence="4 5" key="1">
    <citation type="submission" date="2023-02" db="EMBL/GenBank/DDBJ databases">
        <title>Genome sequence of Sphingomonas naphthae.</title>
        <authorList>
            <person name="Kim S."/>
            <person name="Heo J."/>
            <person name="Kwon S.-W."/>
        </authorList>
    </citation>
    <scope>NUCLEOTIDE SEQUENCE [LARGE SCALE GENOMIC DNA]</scope>
    <source>
        <strain evidence="4 5">KACC 18716</strain>
    </source>
</reference>
<evidence type="ECO:0000256" key="1">
    <source>
        <dbReference type="ARBA" id="ARBA00022729"/>
    </source>
</evidence>
<dbReference type="SUPFAM" id="SSF56925">
    <property type="entry name" value="OMPA-like"/>
    <property type="match status" value="1"/>
</dbReference>
<evidence type="ECO:0000256" key="2">
    <source>
        <dbReference type="SAM" id="SignalP"/>
    </source>
</evidence>
<dbReference type="Pfam" id="PF13505">
    <property type="entry name" value="OMP_b-brl"/>
    <property type="match status" value="1"/>
</dbReference>
<feature type="signal peptide" evidence="2">
    <location>
        <begin position="1"/>
        <end position="21"/>
    </location>
</feature>
<organism evidence="4 5">
    <name type="scientific">Sphingomonas naphthae</name>
    <dbReference type="NCBI Taxonomy" id="1813468"/>
    <lineage>
        <taxon>Bacteria</taxon>
        <taxon>Pseudomonadati</taxon>
        <taxon>Pseudomonadota</taxon>
        <taxon>Alphaproteobacteria</taxon>
        <taxon>Sphingomonadales</taxon>
        <taxon>Sphingomonadaceae</taxon>
        <taxon>Sphingomonas</taxon>
    </lineage>
</organism>
<evidence type="ECO:0000259" key="3">
    <source>
        <dbReference type="Pfam" id="PF13505"/>
    </source>
</evidence>
<protein>
    <submittedName>
        <fullName evidence="4">Outer membrane beta-barrel protein</fullName>
    </submittedName>
</protein>
<feature type="chain" id="PRO_5045897822" evidence="2">
    <location>
        <begin position="22"/>
        <end position="204"/>
    </location>
</feature>
<dbReference type="InterPro" id="IPR027385">
    <property type="entry name" value="Beta-barrel_OMP"/>
</dbReference>
<proteinExistence type="predicted"/>
<evidence type="ECO:0000313" key="5">
    <source>
        <dbReference type="Proteomes" id="UP001220395"/>
    </source>
</evidence>
<accession>A0ABY7TGP7</accession>